<comment type="caution">
    <text evidence="1">The sequence shown here is derived from an EMBL/GenBank/DDBJ whole genome shotgun (WGS) entry which is preliminary data.</text>
</comment>
<evidence type="ECO:0000313" key="2">
    <source>
        <dbReference type="Proteomes" id="UP001057402"/>
    </source>
</evidence>
<organism evidence="1 2">
    <name type="scientific">Melastoma candidum</name>
    <dbReference type="NCBI Taxonomy" id="119954"/>
    <lineage>
        <taxon>Eukaryota</taxon>
        <taxon>Viridiplantae</taxon>
        <taxon>Streptophyta</taxon>
        <taxon>Embryophyta</taxon>
        <taxon>Tracheophyta</taxon>
        <taxon>Spermatophyta</taxon>
        <taxon>Magnoliopsida</taxon>
        <taxon>eudicotyledons</taxon>
        <taxon>Gunneridae</taxon>
        <taxon>Pentapetalae</taxon>
        <taxon>rosids</taxon>
        <taxon>malvids</taxon>
        <taxon>Myrtales</taxon>
        <taxon>Melastomataceae</taxon>
        <taxon>Melastomatoideae</taxon>
        <taxon>Melastomateae</taxon>
        <taxon>Melastoma</taxon>
    </lineage>
</organism>
<gene>
    <name evidence="1" type="ORF">MLD38_021452</name>
</gene>
<keyword evidence="2" id="KW-1185">Reference proteome</keyword>
<reference evidence="2" key="1">
    <citation type="journal article" date="2023" name="Front. Plant Sci.">
        <title>Chromosomal-level genome assembly of Melastoma candidum provides insights into trichome evolution.</title>
        <authorList>
            <person name="Zhong Y."/>
            <person name="Wu W."/>
            <person name="Sun C."/>
            <person name="Zou P."/>
            <person name="Liu Y."/>
            <person name="Dai S."/>
            <person name="Zhou R."/>
        </authorList>
    </citation>
    <scope>NUCLEOTIDE SEQUENCE [LARGE SCALE GENOMIC DNA]</scope>
</reference>
<evidence type="ECO:0000313" key="1">
    <source>
        <dbReference type="EMBL" id="KAI4365468.1"/>
    </source>
</evidence>
<name>A0ACB9QP84_9MYRT</name>
<proteinExistence type="predicted"/>
<protein>
    <submittedName>
        <fullName evidence="1">Uncharacterized protein</fullName>
    </submittedName>
</protein>
<dbReference type="Proteomes" id="UP001057402">
    <property type="component" value="Chromosome 6"/>
</dbReference>
<sequence>MVSLYALHGIAMPRQNRTMKVLGFYKKMKLTILMDSGSTHNFLDVRVAKQVGGPIQKIPRRGVLVANGEQLDCDSMIQSFSWMMQGKLYSANMLLMPIKGRDMILGMKWLTSLGSVLWDFAAMTMQFTKQVPSRVFRKTLRRSSLLKCNYC</sequence>
<dbReference type="EMBL" id="CM042885">
    <property type="protein sequence ID" value="KAI4365468.1"/>
    <property type="molecule type" value="Genomic_DNA"/>
</dbReference>
<accession>A0ACB9QP84</accession>